<dbReference type="EMBL" id="CAEZZC010000001">
    <property type="protein sequence ID" value="CAB4738612.1"/>
    <property type="molecule type" value="Genomic_DNA"/>
</dbReference>
<evidence type="ECO:0000313" key="1">
    <source>
        <dbReference type="EMBL" id="CAB4658883.1"/>
    </source>
</evidence>
<evidence type="ECO:0000313" key="5">
    <source>
        <dbReference type="EMBL" id="CAB5056792.1"/>
    </source>
</evidence>
<accession>A0A6J7HJS9</accession>
<dbReference type="EMBL" id="CAFBLE010000001">
    <property type="protein sequence ID" value="CAB4856206.1"/>
    <property type="molecule type" value="Genomic_DNA"/>
</dbReference>
<proteinExistence type="predicted"/>
<reference evidence="4" key="1">
    <citation type="submission" date="2020-05" db="EMBL/GenBank/DDBJ databases">
        <authorList>
            <person name="Chiriac C."/>
            <person name="Salcher M."/>
            <person name="Ghai R."/>
            <person name="Kavagutti S V."/>
        </authorList>
    </citation>
    <scope>NUCLEOTIDE SEQUENCE</scope>
</reference>
<dbReference type="EMBL" id="CAFBQL010000003">
    <property type="protein sequence ID" value="CAB5056792.1"/>
    <property type="molecule type" value="Genomic_DNA"/>
</dbReference>
<evidence type="ECO:0000313" key="2">
    <source>
        <dbReference type="EMBL" id="CAB4738612.1"/>
    </source>
</evidence>
<gene>
    <name evidence="1" type="ORF">UFOPK2289_00353</name>
    <name evidence="2" type="ORF">UFOPK2822_00006</name>
    <name evidence="3" type="ORF">UFOPK3346_00167</name>
    <name evidence="4" type="ORF">UFOPK3670_00437</name>
    <name evidence="5" type="ORF">UFOPK4308_00667</name>
</gene>
<sequence length="567" mass="61674">MDLQGKAFWVRALFLTISLALVAPITAPAATAAQSRSTTDRPDDVTGYQIHFAYVVPADFNERSWDTNGTIATWIDAVQIWLKGQISRSLIIDTADGAYDITFLKSKYTIAQLKALETTTLISDLTTEIAPVIGKTENPKTYLYIVDGAVSNTYCGRGQTFSNQGVFYGSPICLQYDSDGYSTSYYGLRSMGIFLIHEYFHTLGVSHTCINSSELMIGVPECTSTAHPVLNQRITIDLTRQNYFGGDKSGADISQMNIWAGGGQTLDATQWVQKASYSSAGMIGNSQFYAVVGKQTPGFSWGFIQELASVNQLSLTICTLDYGTTSITGSYDITKGCIFDVPDTWRVGKEFTVRADIKTGPFWAKTSTTGILSRADYTTTMCTYDFCFTGEKWGPQNMYWGQDLGEVWLQELTSAGWETIQKSPCTLVDSSCTTNFTPYVIEGTGLHVFRQYIPASAKYSAYVGNPHGVLMQDPNSVEPTSTQISDATLGAVNLVTAYDEKIKSEALAEQNRLADIAAAAKIQADKTAAAKLAAAKLAASRAKVTCVKGKVTKVVKGSKCPAGYKKK</sequence>
<dbReference type="AlphaFoldDB" id="A0A6J7HJS9"/>
<evidence type="ECO:0000313" key="3">
    <source>
        <dbReference type="EMBL" id="CAB4856206.1"/>
    </source>
</evidence>
<organism evidence="4">
    <name type="scientific">freshwater metagenome</name>
    <dbReference type="NCBI Taxonomy" id="449393"/>
    <lineage>
        <taxon>unclassified sequences</taxon>
        <taxon>metagenomes</taxon>
        <taxon>ecological metagenomes</taxon>
    </lineage>
</organism>
<name>A0A6J7HJS9_9ZZZZ</name>
<dbReference type="EMBL" id="CAFBMV010000003">
    <property type="protein sequence ID" value="CAB4917373.1"/>
    <property type="molecule type" value="Genomic_DNA"/>
</dbReference>
<evidence type="ECO:0000313" key="4">
    <source>
        <dbReference type="EMBL" id="CAB4917373.1"/>
    </source>
</evidence>
<dbReference type="EMBL" id="CAEZWT010000006">
    <property type="protein sequence ID" value="CAB4658883.1"/>
    <property type="molecule type" value="Genomic_DNA"/>
</dbReference>
<protein>
    <submittedName>
        <fullName evidence="4">Unannotated protein</fullName>
    </submittedName>
</protein>